<keyword evidence="3" id="KW-1185">Reference proteome</keyword>
<organism evidence="2 3">
    <name type="scientific">Hymenobacter guriensis</name>
    <dbReference type="NCBI Taxonomy" id="2793065"/>
    <lineage>
        <taxon>Bacteria</taxon>
        <taxon>Pseudomonadati</taxon>
        <taxon>Bacteroidota</taxon>
        <taxon>Cytophagia</taxon>
        <taxon>Cytophagales</taxon>
        <taxon>Hymenobacteraceae</taxon>
        <taxon>Hymenobacter</taxon>
    </lineage>
</organism>
<dbReference type="RefSeq" id="WP_196954870.1">
    <property type="nucleotide sequence ID" value="NZ_JADWYK010000005.1"/>
</dbReference>
<accession>A0ABS0L146</accession>
<dbReference type="Proteomes" id="UP000601099">
    <property type="component" value="Unassembled WGS sequence"/>
</dbReference>
<dbReference type="PRINTS" id="PR00834">
    <property type="entry name" value="PROTEASES2C"/>
</dbReference>
<reference evidence="2 3" key="1">
    <citation type="submission" date="2020-11" db="EMBL/GenBank/DDBJ databases">
        <title>Hymenobacter sp.</title>
        <authorList>
            <person name="Kim M.K."/>
        </authorList>
    </citation>
    <scope>NUCLEOTIDE SEQUENCE [LARGE SCALE GENOMIC DNA]</scope>
    <source>
        <strain evidence="2 3">BT594</strain>
    </source>
</reference>
<dbReference type="SUPFAM" id="SSF50494">
    <property type="entry name" value="Trypsin-like serine proteases"/>
    <property type="match status" value="1"/>
</dbReference>
<feature type="signal peptide" evidence="1">
    <location>
        <begin position="1"/>
        <end position="23"/>
    </location>
</feature>
<dbReference type="PANTHER" id="PTHR22939:SF101">
    <property type="entry name" value="PERIPLASMIC PH-DEPENDENT SERINE ENDOPROTEASE DEGQ"/>
    <property type="match status" value="1"/>
</dbReference>
<keyword evidence="1" id="KW-0732">Signal</keyword>
<dbReference type="PANTHER" id="PTHR22939">
    <property type="entry name" value="SERINE PROTEASE FAMILY S1C HTRA-RELATED"/>
    <property type="match status" value="1"/>
</dbReference>
<evidence type="ECO:0000256" key="1">
    <source>
        <dbReference type="SAM" id="SignalP"/>
    </source>
</evidence>
<evidence type="ECO:0000313" key="3">
    <source>
        <dbReference type="Proteomes" id="UP000601099"/>
    </source>
</evidence>
<dbReference type="InterPro" id="IPR001940">
    <property type="entry name" value="Peptidase_S1C"/>
</dbReference>
<name>A0ABS0L146_9BACT</name>
<dbReference type="InterPro" id="IPR009003">
    <property type="entry name" value="Peptidase_S1_PA"/>
</dbReference>
<comment type="caution">
    <text evidence="2">The sequence shown here is derived from an EMBL/GenBank/DDBJ whole genome shotgun (WGS) entry which is preliminary data.</text>
</comment>
<sequence>MKKTSTRVISSLLLGSLLLPSCATMLSGSRQSVRLVGAPSGSTYYINDKPVEAKPVAGQSNTVSIRVPRKRSSEVKVKHDGYKEYSQVLYPDKTTGLTYLNYVPLIYGTAKGLSFSTNSNGDTEYTGQTGLLLMVGGLFGLLTDYATGANSRLDKKELQATMPQMPKAVAGSQSVQCTLMNVRIKGGDKMGNLFVQGEPQEILYFGKSLDTDAEHLKSSVNGSLKDIGYTVPDAETKSIFSAGLNSRYTLQGEMRDVKYNVHASSPYKSAHFETRCTVEVTWKLLNQNRQTVVEQKTAGSSIKFEQGGSAAFEDAFENSFYTFFANPQVTEALTKPAGGKGDSDAVQAPISMRRGTPMAADKGLSTAARCVVIVETKDGHGSGCVISPDGYIVTNAHVVEDQEEVKIQLADGMSSKAKVVRLNPEMDLALLKIDAEGLTAFQLPTTSLSEIGADVFAIGTPADKELGQTVTKGIISGRRKVDGRSFLQTDVSINGGNSGGALVARTGQLLGIVNAKLVGRGIEGIGFAIPAEQVTEALHLKFIN</sequence>
<proteinExistence type="predicted"/>
<feature type="chain" id="PRO_5046660737" evidence="1">
    <location>
        <begin position="24"/>
        <end position="544"/>
    </location>
</feature>
<gene>
    <name evidence="2" type="ORF">I5L79_09800</name>
</gene>
<dbReference type="Pfam" id="PF13365">
    <property type="entry name" value="Trypsin_2"/>
    <property type="match status" value="1"/>
</dbReference>
<evidence type="ECO:0000313" key="2">
    <source>
        <dbReference type="EMBL" id="MBG8553840.1"/>
    </source>
</evidence>
<dbReference type="Gene3D" id="2.40.10.120">
    <property type="match status" value="1"/>
</dbReference>
<protein>
    <submittedName>
        <fullName evidence="2">Trypsin-like peptidase domain-containing protein</fullName>
    </submittedName>
</protein>
<dbReference type="EMBL" id="JADWYK010000005">
    <property type="protein sequence ID" value="MBG8553840.1"/>
    <property type="molecule type" value="Genomic_DNA"/>
</dbReference>